<reference evidence="4 5" key="1">
    <citation type="submission" date="2018-07" db="EMBL/GenBank/DDBJ databases">
        <title>Modular assembly of carbohydrate-degrading microbial communities in the ocean.</title>
        <authorList>
            <person name="Enke T.N."/>
            <person name="Datta M.S."/>
            <person name="Schwartzman J.A."/>
            <person name="Cermak N."/>
            <person name="Schmitz D.A."/>
            <person name="Barrere J."/>
            <person name="Cordero O.X."/>
        </authorList>
    </citation>
    <scope>NUCLEOTIDE SEQUENCE [LARGE SCALE GENOMIC DNA]</scope>
    <source>
        <strain evidence="4 5">C3M10</strain>
    </source>
</reference>
<protein>
    <submittedName>
        <fullName evidence="4">Alpha/beta hydrolase</fullName>
    </submittedName>
</protein>
<dbReference type="PRINTS" id="PR00793">
    <property type="entry name" value="PROAMNOPTASE"/>
</dbReference>
<dbReference type="SUPFAM" id="SSF53474">
    <property type="entry name" value="alpha/beta-Hydrolases"/>
    <property type="match status" value="1"/>
</dbReference>
<gene>
    <name evidence="4" type="ORF">DS909_01515</name>
</gene>
<dbReference type="Pfam" id="PF00561">
    <property type="entry name" value="Abhydrolase_1"/>
    <property type="match status" value="1"/>
</dbReference>
<sequence length="339" mass="35844">MRIFCTATGSTRSISPRRLICLKLVSKALIILAALGVLAALVTLWLAAAHEREVEAAYPPQGQFVMVDGLRVHAVVRGRGPDLVMIHGSNGNTHDMSFALAPALEQQFRVILFDRPGLGYSDAIPGGGSITQQADILQRAAQKFGADSPIVLGQSYGGAVALAWAVEVPTTLSGLVLVAAPGIPWTTPLDPVYLVTSHPIGSALAVPLLTAFVPDRTVVAAFEDVFAPQAVPETFAQHFGVGLALRRGSMRANAKQRANLLTEITALAPRYTEISVPTGIVHGTADSTVNYDLHAVNLAQRIPQAQLHTLQGIGHMPHHVATADVVAAVEAVAQRSDLR</sequence>
<evidence type="ECO:0000256" key="2">
    <source>
        <dbReference type="ARBA" id="ARBA00022801"/>
    </source>
</evidence>
<dbReference type="InterPro" id="IPR050266">
    <property type="entry name" value="AB_hydrolase_sf"/>
</dbReference>
<comment type="caution">
    <text evidence="4">The sequence shown here is derived from an EMBL/GenBank/DDBJ whole genome shotgun (WGS) entry which is preliminary data.</text>
</comment>
<dbReference type="PANTHER" id="PTHR43798">
    <property type="entry name" value="MONOACYLGLYCEROL LIPASE"/>
    <property type="match status" value="1"/>
</dbReference>
<dbReference type="InterPro" id="IPR002410">
    <property type="entry name" value="Peptidase_S33"/>
</dbReference>
<feature type="domain" description="AB hydrolase-1" evidence="3">
    <location>
        <begin position="83"/>
        <end position="320"/>
    </location>
</feature>
<name>A0A366XBJ9_9RHOB</name>
<accession>A0A366XBJ9</accession>
<evidence type="ECO:0000313" key="4">
    <source>
        <dbReference type="EMBL" id="RBW61974.1"/>
    </source>
</evidence>
<dbReference type="OrthoDB" id="9815441at2"/>
<evidence type="ECO:0000256" key="1">
    <source>
        <dbReference type="ARBA" id="ARBA00010088"/>
    </source>
</evidence>
<evidence type="ECO:0000259" key="3">
    <source>
        <dbReference type="Pfam" id="PF00561"/>
    </source>
</evidence>
<dbReference type="Gene3D" id="3.40.50.1820">
    <property type="entry name" value="alpha/beta hydrolase"/>
    <property type="match status" value="1"/>
</dbReference>
<proteinExistence type="inferred from homology"/>
<dbReference type="EMBL" id="QOCE01000004">
    <property type="protein sequence ID" value="RBW61974.1"/>
    <property type="molecule type" value="Genomic_DNA"/>
</dbReference>
<comment type="similarity">
    <text evidence="1">Belongs to the peptidase S33 family.</text>
</comment>
<dbReference type="GO" id="GO:0016020">
    <property type="term" value="C:membrane"/>
    <property type="evidence" value="ECO:0007669"/>
    <property type="project" value="TreeGrafter"/>
</dbReference>
<dbReference type="AlphaFoldDB" id="A0A366XBJ9"/>
<dbReference type="InterPro" id="IPR000073">
    <property type="entry name" value="AB_hydrolase_1"/>
</dbReference>
<evidence type="ECO:0000313" key="5">
    <source>
        <dbReference type="Proteomes" id="UP000252706"/>
    </source>
</evidence>
<dbReference type="PANTHER" id="PTHR43798:SF33">
    <property type="entry name" value="HYDROLASE, PUTATIVE (AFU_ORTHOLOGUE AFUA_2G14860)-RELATED"/>
    <property type="match status" value="1"/>
</dbReference>
<organism evidence="4 5">
    <name type="scientific">Phaeobacter gallaeciensis</name>
    <dbReference type="NCBI Taxonomy" id="60890"/>
    <lineage>
        <taxon>Bacteria</taxon>
        <taxon>Pseudomonadati</taxon>
        <taxon>Pseudomonadota</taxon>
        <taxon>Alphaproteobacteria</taxon>
        <taxon>Rhodobacterales</taxon>
        <taxon>Roseobacteraceae</taxon>
        <taxon>Phaeobacter</taxon>
    </lineage>
</organism>
<dbReference type="InterPro" id="IPR029058">
    <property type="entry name" value="AB_hydrolase_fold"/>
</dbReference>
<keyword evidence="2 4" id="KW-0378">Hydrolase</keyword>
<dbReference type="GO" id="GO:0008233">
    <property type="term" value="F:peptidase activity"/>
    <property type="evidence" value="ECO:0007669"/>
    <property type="project" value="InterPro"/>
</dbReference>
<dbReference type="GO" id="GO:0006508">
    <property type="term" value="P:proteolysis"/>
    <property type="evidence" value="ECO:0007669"/>
    <property type="project" value="InterPro"/>
</dbReference>
<dbReference type="PRINTS" id="PR00111">
    <property type="entry name" value="ABHYDROLASE"/>
</dbReference>
<dbReference type="Proteomes" id="UP000252706">
    <property type="component" value="Unassembled WGS sequence"/>
</dbReference>